<dbReference type="Proteomes" id="UP001066276">
    <property type="component" value="Chromosome 4_2"/>
</dbReference>
<evidence type="ECO:0000313" key="1">
    <source>
        <dbReference type="EMBL" id="KAJ1160163.1"/>
    </source>
</evidence>
<proteinExistence type="predicted"/>
<organism evidence="1 2">
    <name type="scientific">Pleurodeles waltl</name>
    <name type="common">Iberian ribbed newt</name>
    <dbReference type="NCBI Taxonomy" id="8319"/>
    <lineage>
        <taxon>Eukaryota</taxon>
        <taxon>Metazoa</taxon>
        <taxon>Chordata</taxon>
        <taxon>Craniata</taxon>
        <taxon>Vertebrata</taxon>
        <taxon>Euteleostomi</taxon>
        <taxon>Amphibia</taxon>
        <taxon>Batrachia</taxon>
        <taxon>Caudata</taxon>
        <taxon>Salamandroidea</taxon>
        <taxon>Salamandridae</taxon>
        <taxon>Pleurodelinae</taxon>
        <taxon>Pleurodeles</taxon>
    </lineage>
</organism>
<dbReference type="AlphaFoldDB" id="A0AAV7S7V7"/>
<reference evidence="1" key="1">
    <citation type="journal article" date="2022" name="bioRxiv">
        <title>Sequencing and chromosome-scale assembly of the giantPleurodeles waltlgenome.</title>
        <authorList>
            <person name="Brown T."/>
            <person name="Elewa A."/>
            <person name="Iarovenko S."/>
            <person name="Subramanian E."/>
            <person name="Araus A.J."/>
            <person name="Petzold A."/>
            <person name="Susuki M."/>
            <person name="Suzuki K.-i.T."/>
            <person name="Hayashi T."/>
            <person name="Toyoda A."/>
            <person name="Oliveira C."/>
            <person name="Osipova E."/>
            <person name="Leigh N.D."/>
            <person name="Simon A."/>
            <person name="Yun M.H."/>
        </authorList>
    </citation>
    <scope>NUCLEOTIDE SEQUENCE</scope>
    <source>
        <strain evidence="1">20211129_DDA</strain>
        <tissue evidence="1">Liver</tissue>
    </source>
</reference>
<name>A0AAV7S7V7_PLEWA</name>
<dbReference type="EMBL" id="JANPWB010000008">
    <property type="protein sequence ID" value="KAJ1160163.1"/>
    <property type="molecule type" value="Genomic_DNA"/>
</dbReference>
<sequence length="121" mass="13131">MVSTVIVDLLASVGAPLKCLSEVRAVSGANSLTLGNLAGAALEFVDREISEQPSTSWGTDIFDGFINMQEEMLDYEDEQDVEEGDFVSKNLGYKATEKIGLVSNQERSICVLQKAVPKMVQ</sequence>
<evidence type="ECO:0000313" key="2">
    <source>
        <dbReference type="Proteomes" id="UP001066276"/>
    </source>
</evidence>
<comment type="caution">
    <text evidence="1">The sequence shown here is derived from an EMBL/GenBank/DDBJ whole genome shotgun (WGS) entry which is preliminary data.</text>
</comment>
<keyword evidence="2" id="KW-1185">Reference proteome</keyword>
<gene>
    <name evidence="1" type="ORF">NDU88_000665</name>
</gene>
<protein>
    <submittedName>
        <fullName evidence="1">Uncharacterized protein</fullName>
    </submittedName>
</protein>
<accession>A0AAV7S7V7</accession>